<dbReference type="AlphaFoldDB" id="A0A8J2TV87"/>
<dbReference type="PROSITE" id="PS50943">
    <property type="entry name" value="HTH_CROC1"/>
    <property type="match status" value="1"/>
</dbReference>
<dbReference type="SMART" id="SM00530">
    <property type="entry name" value="HTH_XRE"/>
    <property type="match status" value="1"/>
</dbReference>
<evidence type="ECO:0000259" key="2">
    <source>
        <dbReference type="PROSITE" id="PS50943"/>
    </source>
</evidence>
<dbReference type="PANTHER" id="PTHR46558">
    <property type="entry name" value="TRACRIPTIONAL REGULATORY PROTEIN-RELATED-RELATED"/>
    <property type="match status" value="1"/>
</dbReference>
<organism evidence="3 4">
    <name type="scientific">Sediminivirga luteola</name>
    <dbReference type="NCBI Taxonomy" id="1774748"/>
    <lineage>
        <taxon>Bacteria</taxon>
        <taxon>Bacillati</taxon>
        <taxon>Actinomycetota</taxon>
        <taxon>Actinomycetes</taxon>
        <taxon>Micrococcales</taxon>
        <taxon>Brevibacteriaceae</taxon>
        <taxon>Sediminivirga</taxon>
    </lineage>
</organism>
<dbReference type="PANTHER" id="PTHR46558:SF4">
    <property type="entry name" value="DNA-BIDING PHAGE PROTEIN"/>
    <property type="match status" value="1"/>
</dbReference>
<dbReference type="Pfam" id="PF01381">
    <property type="entry name" value="HTH_3"/>
    <property type="match status" value="1"/>
</dbReference>
<comment type="caution">
    <text evidence="3">The sequence shown here is derived from an EMBL/GenBank/DDBJ whole genome shotgun (WGS) entry which is preliminary data.</text>
</comment>
<protein>
    <submittedName>
        <fullName evidence="3">Transcriptional regulator</fullName>
    </submittedName>
</protein>
<feature type="domain" description="HTH cro/C1-type" evidence="2">
    <location>
        <begin position="11"/>
        <end position="65"/>
    </location>
</feature>
<evidence type="ECO:0000313" key="4">
    <source>
        <dbReference type="Proteomes" id="UP000616114"/>
    </source>
</evidence>
<dbReference type="Proteomes" id="UP000616114">
    <property type="component" value="Unassembled WGS sequence"/>
</dbReference>
<keyword evidence="1" id="KW-0238">DNA-binding</keyword>
<dbReference type="GO" id="GO:0003677">
    <property type="term" value="F:DNA binding"/>
    <property type="evidence" value="ECO:0007669"/>
    <property type="project" value="UniProtKB-KW"/>
</dbReference>
<proteinExistence type="predicted"/>
<dbReference type="EMBL" id="BMFY01000001">
    <property type="protein sequence ID" value="GGA02803.1"/>
    <property type="molecule type" value="Genomic_DNA"/>
</dbReference>
<dbReference type="CDD" id="cd00093">
    <property type="entry name" value="HTH_XRE"/>
    <property type="match status" value="1"/>
</dbReference>
<accession>A0A8J2TV87</accession>
<keyword evidence="4" id="KW-1185">Reference proteome</keyword>
<dbReference type="InterPro" id="IPR001387">
    <property type="entry name" value="Cro/C1-type_HTH"/>
</dbReference>
<reference evidence="3" key="1">
    <citation type="journal article" date="2014" name="Int. J. Syst. Evol. Microbiol.">
        <title>Complete genome sequence of Corynebacterium casei LMG S-19264T (=DSM 44701T), isolated from a smear-ripened cheese.</title>
        <authorList>
            <consortium name="US DOE Joint Genome Institute (JGI-PGF)"/>
            <person name="Walter F."/>
            <person name="Albersmeier A."/>
            <person name="Kalinowski J."/>
            <person name="Ruckert C."/>
        </authorList>
    </citation>
    <scope>NUCLEOTIDE SEQUENCE</scope>
    <source>
        <strain evidence="3">CGMCC 1.12785</strain>
    </source>
</reference>
<reference evidence="3" key="2">
    <citation type="submission" date="2020-09" db="EMBL/GenBank/DDBJ databases">
        <authorList>
            <person name="Sun Q."/>
            <person name="Zhou Y."/>
        </authorList>
    </citation>
    <scope>NUCLEOTIDE SEQUENCE</scope>
    <source>
        <strain evidence="3">CGMCC 1.12785</strain>
    </source>
</reference>
<evidence type="ECO:0000313" key="3">
    <source>
        <dbReference type="EMBL" id="GGA02803.1"/>
    </source>
</evidence>
<dbReference type="Gene3D" id="1.10.260.40">
    <property type="entry name" value="lambda repressor-like DNA-binding domains"/>
    <property type="match status" value="1"/>
</dbReference>
<sequence length="73" mass="8066">MPPDTSAWVGVRERRKDRGLTQAQLAQLAGVSRQTIISIERGDYAPSVYLALRIAAQLDSTVEELFHLEGEPS</sequence>
<name>A0A8J2TV87_9MICO</name>
<dbReference type="InterPro" id="IPR010982">
    <property type="entry name" value="Lambda_DNA-bd_dom_sf"/>
</dbReference>
<evidence type="ECO:0000256" key="1">
    <source>
        <dbReference type="ARBA" id="ARBA00023125"/>
    </source>
</evidence>
<dbReference type="SUPFAM" id="SSF47413">
    <property type="entry name" value="lambda repressor-like DNA-binding domains"/>
    <property type="match status" value="1"/>
</dbReference>
<dbReference type="RefSeq" id="WP_188549029.1">
    <property type="nucleotide sequence ID" value="NZ_BMFY01000001.1"/>
</dbReference>
<gene>
    <name evidence="3" type="ORF">GCM10011333_01750</name>
</gene>